<dbReference type="InterPro" id="IPR002013">
    <property type="entry name" value="SAC_dom"/>
</dbReference>
<reference evidence="5 6" key="1">
    <citation type="journal article" date="2014" name="BMC Biol.">
        <title>A comprehensive evaluation of rodent malaria parasite genomes and gene expression.</title>
        <authorList>
            <person name="Otto T.D."/>
            <person name="Bohme U."/>
            <person name="Jackson A.P."/>
            <person name="Hunt M."/>
            <person name="Franke-Fayard B."/>
            <person name="Hoeijmakers W.A."/>
            <person name="Religa A.A."/>
            <person name="Robertson L."/>
            <person name="Sanders M."/>
            <person name="Ogun S.A."/>
            <person name="Cunningham D."/>
            <person name="Erhart A."/>
            <person name="Billker O."/>
            <person name="Khan S.M."/>
            <person name="Stunnenberg H.G."/>
            <person name="Langhorne J."/>
            <person name="Holder A.A."/>
            <person name="Waters A.P."/>
            <person name="Newbold C.I."/>
            <person name="Pain A."/>
            <person name="Berriman M."/>
            <person name="Janse C.J."/>
        </authorList>
    </citation>
    <scope>NUCLEOTIDE SEQUENCE [LARGE SCALE GENOMIC DNA]</scope>
    <source>
        <strain evidence="4 5">17X</strain>
        <strain evidence="3 6">YM</strain>
    </source>
</reference>
<dbReference type="Proteomes" id="UP000072904">
    <property type="component" value="Chromosome 11"/>
</dbReference>
<dbReference type="OMA" id="WIHNANA"/>
<dbReference type="PANTHER" id="PTHR45662:SF2">
    <property type="entry name" value="PHOSPHATIDYLINOSITOL-3-PHOSPHATASE SAC1"/>
    <property type="match status" value="1"/>
</dbReference>
<dbReference type="PANTHER" id="PTHR45662">
    <property type="entry name" value="PHOSPHATIDYLINOSITIDE PHOSPHATASE SAC1"/>
    <property type="match status" value="1"/>
</dbReference>
<sequence>MNSACTIPKKKYYLEFHKSHVSVVNVESYVKSTLKITYSEELNLTKEKEYIDKNLIDEYDENDRFWFFGCLGIIKADNINFLVIVSDAEIVSYLFNHAIYRIKKISFIQLNDEEITKNESGKYEYEICRLWNSGKLTKVSENLRGLNCSNNYNGFYKRRNNKNELNKDNSFNNKFDQNSIFLNNNISGYNNESYIHKFKNSNLKRGILDTLNYFFSAFNKGPFYFSYYYNLTVSLQTNYINESKKGNNLDTKMKNMVKSYMNNDKGFKEVLVFEKLRFDEINPEYAWNWKIIDSFIKVNGYAFVIFPIHGYVNSIVLEIEKKDDTKWGSTTCDSTKLDGAKLNDTKLNDTKLNGAKCESDSVNRIQIFLISRKNKNRGGVRFWCRGGNEKGEVANFVETEQIVISKNIKETNIFSYIIIRGSIPVLWSQEPALNLRPKINICFDMNKNIKTINLHMEKLKNRYGKIHITNLINKKFKEKYLGEHFEKCLKQCNVDHNYIWFDFNSELKNLNYENFQSSLKSIINDLKNYSYFFITIPNDKKYNLEHGKFYKSWSSIIVNNFQNGIFRVNCIDCLDRTNVFQSFLSKCVLFLQLKIIDINIVQKNNFPFYFFKNQYHEMLYRKNWINNANAISIIYSGSGALKNDITQNGKRTISGLFQDLHNAISRYINNNFRDGYNNDCINIITNENIKFQNLFNKKIKYNKIMNVIFEFILIFSTSICTNPIQYFLRRLYFFSHSITYSTISQSINYIFFILNKNPHLFIFPFNQVYYIRLISIISQVSGLFFTSFFVFLFFCLYVFTQRRRVISFPKFESQ</sequence>
<organism evidence="3 6">
    <name type="scientific">Plasmodium yoelii</name>
    <dbReference type="NCBI Taxonomy" id="5861"/>
    <lineage>
        <taxon>Eukaryota</taxon>
        <taxon>Sar</taxon>
        <taxon>Alveolata</taxon>
        <taxon>Apicomplexa</taxon>
        <taxon>Aconoidasida</taxon>
        <taxon>Haemosporida</taxon>
        <taxon>Plasmodiidae</taxon>
        <taxon>Plasmodium</taxon>
        <taxon>Plasmodium (Vinckeia)</taxon>
    </lineage>
</organism>
<keyword evidence="1" id="KW-0472">Membrane</keyword>
<dbReference type="Proteomes" id="UP000072874">
    <property type="component" value="Chromosome 11"/>
</dbReference>
<feature type="transmembrane region" description="Helical" evidence="1">
    <location>
        <begin position="731"/>
        <end position="754"/>
    </location>
</feature>
<feature type="transmembrane region" description="Helical" evidence="1">
    <location>
        <begin position="704"/>
        <end position="724"/>
    </location>
</feature>
<dbReference type="GO" id="GO:0046856">
    <property type="term" value="P:phosphatidylinositol dephosphorylation"/>
    <property type="evidence" value="ECO:0007669"/>
    <property type="project" value="TreeGrafter"/>
</dbReference>
<protein>
    <submittedName>
        <fullName evidence="3">Inositol-polyphosphate 5-phosphatase, putative</fullName>
        <ecNumber evidence="3">3.1.3.56</ecNumber>
    </submittedName>
    <submittedName>
        <fullName evidence="4">Phosphoinositide phosphatase SAC1, putative</fullName>
    </submittedName>
</protein>
<evidence type="ECO:0000313" key="5">
    <source>
        <dbReference type="Proteomes" id="UP000072874"/>
    </source>
</evidence>
<evidence type="ECO:0000259" key="2">
    <source>
        <dbReference type="PROSITE" id="PS50275"/>
    </source>
</evidence>
<dbReference type="RefSeq" id="XP_022812444.1">
    <property type="nucleotide sequence ID" value="XM_022956558.1"/>
</dbReference>
<dbReference type="GO" id="GO:0005783">
    <property type="term" value="C:endoplasmic reticulum"/>
    <property type="evidence" value="ECO:0007669"/>
    <property type="project" value="TreeGrafter"/>
</dbReference>
<reference evidence="4" key="2">
    <citation type="submission" date="2014-05" db="EMBL/GenBank/DDBJ databases">
        <authorList>
            <person name="Aslett M.A."/>
            <person name="De Silva N."/>
        </authorList>
    </citation>
    <scope>NUCLEOTIDE SEQUENCE</scope>
    <source>
        <strain evidence="4">17X</strain>
    </source>
</reference>
<keyword evidence="1" id="KW-0812">Transmembrane</keyword>
<accession>A0A077Y7A0</accession>
<dbReference type="VEuPathDB" id="PlasmoDB:PY02348"/>
<dbReference type="GeneID" id="3807527"/>
<evidence type="ECO:0000256" key="1">
    <source>
        <dbReference type="SAM" id="Phobius"/>
    </source>
</evidence>
<feature type="transmembrane region" description="Helical" evidence="1">
    <location>
        <begin position="774"/>
        <end position="799"/>
    </location>
</feature>
<dbReference type="VEuPathDB" id="PlasmoDB:PY17X_1132200"/>
<dbReference type="GO" id="GO:0043812">
    <property type="term" value="F:phosphatidylinositol-4-phosphate phosphatase activity"/>
    <property type="evidence" value="ECO:0007669"/>
    <property type="project" value="TreeGrafter"/>
</dbReference>
<dbReference type="OrthoDB" id="405996at2759"/>
<dbReference type="GO" id="GO:0004445">
    <property type="term" value="F:inositol-polyphosphate 5-phosphatase activity"/>
    <property type="evidence" value="ECO:0007669"/>
    <property type="project" value="UniProtKB-EC"/>
</dbReference>
<feature type="domain" description="SAC" evidence="2">
    <location>
        <begin position="214"/>
        <end position="637"/>
    </location>
</feature>
<name>A0A077Y7A0_PLAYE</name>
<evidence type="ECO:0000313" key="6">
    <source>
        <dbReference type="Proteomes" id="UP000072904"/>
    </source>
</evidence>
<dbReference type="AlphaFoldDB" id="A0A077Y7A0"/>
<dbReference type="VEuPathDB" id="PlasmoDB:Py17XNL_001105717"/>
<evidence type="ECO:0000313" key="3">
    <source>
        <dbReference type="EMBL" id="CDU19010.1"/>
    </source>
</evidence>
<dbReference type="EMBL" id="LK934639">
    <property type="protein sequence ID" value="CDU19010.1"/>
    <property type="molecule type" value="Genomic_DNA"/>
</dbReference>
<dbReference type="EC" id="3.1.3.56" evidence="3"/>
<keyword evidence="3" id="KW-0378">Hydrolase</keyword>
<dbReference type="Pfam" id="PF02383">
    <property type="entry name" value="Syja_N"/>
    <property type="match status" value="1"/>
</dbReference>
<dbReference type="VEuPathDB" id="PlasmoDB:PYYM_1133100"/>
<gene>
    <name evidence="4" type="ORF">PY17X_1132200</name>
    <name evidence="3" type="ORF">PYYM_1133100</name>
</gene>
<dbReference type="KEGG" id="pyo:PY17X_1132200"/>
<dbReference type="EMBL" id="LM993665">
    <property type="protein sequence ID" value="VTZ79595.1"/>
    <property type="molecule type" value="Genomic_DNA"/>
</dbReference>
<keyword evidence="1" id="KW-1133">Transmembrane helix</keyword>
<reference evidence="3" key="3">
    <citation type="submission" date="2014-05" db="EMBL/GenBank/DDBJ databases">
        <authorList>
            <person name="Aslett A.Martin."/>
            <person name="De Silva Nishadi"/>
        </authorList>
    </citation>
    <scope>NUCLEOTIDE SEQUENCE</scope>
    <source>
        <strain evidence="3">YM</strain>
    </source>
</reference>
<evidence type="ECO:0000313" key="4">
    <source>
        <dbReference type="EMBL" id="VTZ79595.1"/>
    </source>
</evidence>
<proteinExistence type="predicted"/>
<reference evidence="4" key="4">
    <citation type="submission" date="2019-05" db="EMBL/GenBank/DDBJ databases">
        <authorList>
            <consortium name="Pathogen Informatics"/>
        </authorList>
    </citation>
    <scope>NUCLEOTIDE SEQUENCE</scope>
    <source>
        <strain evidence="4">17X</strain>
    </source>
</reference>
<dbReference type="PROSITE" id="PS50275">
    <property type="entry name" value="SAC"/>
    <property type="match status" value="1"/>
</dbReference>